<dbReference type="Proteomes" id="UP000266841">
    <property type="component" value="Unassembled WGS sequence"/>
</dbReference>
<dbReference type="AlphaFoldDB" id="K0RUN2"/>
<comment type="caution">
    <text evidence="1">The sequence shown here is derived from an EMBL/GenBank/DDBJ whole genome shotgun (WGS) entry which is preliminary data.</text>
</comment>
<dbReference type="EMBL" id="AGNL01039588">
    <property type="protein sequence ID" value="EJK52566.1"/>
    <property type="molecule type" value="Genomic_DNA"/>
</dbReference>
<evidence type="ECO:0000313" key="1">
    <source>
        <dbReference type="EMBL" id="EJK52566.1"/>
    </source>
</evidence>
<gene>
    <name evidence="1" type="ORF">THAOC_28142</name>
</gene>
<accession>K0RUN2</accession>
<name>K0RUN2_THAOC</name>
<keyword evidence="2" id="KW-1185">Reference proteome</keyword>
<reference evidence="1 2" key="1">
    <citation type="journal article" date="2012" name="Genome Biol.">
        <title>Genome and low-iron response of an oceanic diatom adapted to chronic iron limitation.</title>
        <authorList>
            <person name="Lommer M."/>
            <person name="Specht M."/>
            <person name="Roy A.S."/>
            <person name="Kraemer L."/>
            <person name="Andreson R."/>
            <person name="Gutowska M.A."/>
            <person name="Wolf J."/>
            <person name="Bergner S.V."/>
            <person name="Schilhabel M.B."/>
            <person name="Klostermeier U.C."/>
            <person name="Beiko R.G."/>
            <person name="Rosenstiel P."/>
            <person name="Hippler M."/>
            <person name="Laroche J."/>
        </authorList>
    </citation>
    <scope>NUCLEOTIDE SEQUENCE [LARGE SCALE GENOMIC DNA]</scope>
    <source>
        <strain evidence="1 2">CCMP1005</strain>
    </source>
</reference>
<organism evidence="1 2">
    <name type="scientific">Thalassiosira oceanica</name>
    <name type="common">Marine diatom</name>
    <dbReference type="NCBI Taxonomy" id="159749"/>
    <lineage>
        <taxon>Eukaryota</taxon>
        <taxon>Sar</taxon>
        <taxon>Stramenopiles</taxon>
        <taxon>Ochrophyta</taxon>
        <taxon>Bacillariophyta</taxon>
        <taxon>Coscinodiscophyceae</taxon>
        <taxon>Thalassiosirophycidae</taxon>
        <taxon>Thalassiosirales</taxon>
        <taxon>Thalassiosiraceae</taxon>
        <taxon>Thalassiosira</taxon>
    </lineage>
</organism>
<protein>
    <submittedName>
        <fullName evidence="1">Uncharacterized protein</fullName>
    </submittedName>
</protein>
<proteinExistence type="predicted"/>
<dbReference type="OrthoDB" id="54871at2759"/>
<evidence type="ECO:0000313" key="2">
    <source>
        <dbReference type="Proteomes" id="UP000266841"/>
    </source>
</evidence>
<sequence>MNRGKRLKTTPSPNELSITDLPTDQLVAVSEYLGKTSSVLFAVALTAPVRSWRTSKRKHGPNKVSRAVIKAAARPAVPPSTESVTAAPWCSPYTQRTHLEEYYNSSNCWELLDFCDIHDVATRLEDVDVRAMLVCIDAKRCLKKLRLPVCQSLRGYGLEELWGSTILEHVDFSHTIQPVPEITRGGELCAPSTFRVFY</sequence>